<dbReference type="RefSeq" id="WP_259628560.1">
    <property type="nucleotide sequence ID" value="NZ_JANYMP010000028.1"/>
</dbReference>
<reference evidence="2" key="1">
    <citation type="submission" date="2022-08" db="EMBL/GenBank/DDBJ databases">
        <authorList>
            <person name="Tistechok S."/>
            <person name="Samborskyy M."/>
            <person name="Roman I."/>
        </authorList>
    </citation>
    <scope>NUCLEOTIDE SEQUENCE</scope>
    <source>
        <strain evidence="2">DSM 103496</strain>
    </source>
</reference>
<proteinExistence type="predicted"/>
<dbReference type="AlphaFoldDB" id="A0A9X3A4S4"/>
<evidence type="ECO:0000313" key="2">
    <source>
        <dbReference type="EMBL" id="MCS7483104.1"/>
    </source>
</evidence>
<evidence type="ECO:0000313" key="3">
    <source>
        <dbReference type="Proteomes" id="UP001141259"/>
    </source>
</evidence>
<feature type="region of interest" description="Disordered" evidence="1">
    <location>
        <begin position="1"/>
        <end position="35"/>
    </location>
</feature>
<evidence type="ECO:0000256" key="1">
    <source>
        <dbReference type="SAM" id="MobiDB-lite"/>
    </source>
</evidence>
<name>A0A9X3A4S4_9PSEU</name>
<gene>
    <name evidence="2" type="ORF">NZH93_40190</name>
</gene>
<dbReference type="Proteomes" id="UP001141259">
    <property type="component" value="Unassembled WGS sequence"/>
</dbReference>
<comment type="caution">
    <text evidence="2">The sequence shown here is derived from an EMBL/GenBank/DDBJ whole genome shotgun (WGS) entry which is preliminary data.</text>
</comment>
<organism evidence="2 3">
    <name type="scientific">Umezawaea endophytica</name>
    <dbReference type="NCBI Taxonomy" id="1654476"/>
    <lineage>
        <taxon>Bacteria</taxon>
        <taxon>Bacillati</taxon>
        <taxon>Actinomycetota</taxon>
        <taxon>Actinomycetes</taxon>
        <taxon>Pseudonocardiales</taxon>
        <taxon>Pseudonocardiaceae</taxon>
        <taxon>Umezawaea</taxon>
    </lineage>
</organism>
<keyword evidence="3" id="KW-1185">Reference proteome</keyword>
<protein>
    <submittedName>
        <fullName evidence="2">Uncharacterized protein</fullName>
    </submittedName>
</protein>
<sequence length="130" mass="14564">MARRSDPGQFDLFGDAPEVVTAPPVERGTPAGYGGQPDVLVHVLDDVHDGRYGEIDPTGRVVRLDGDGHCRHADDDVTTIVEHLVSQRFAEQGEFTSQLQGVIRRKVYKFKLTSAGRKIRTRWFHLRGVR</sequence>
<dbReference type="EMBL" id="JANYMP010000028">
    <property type="protein sequence ID" value="MCS7483104.1"/>
    <property type="molecule type" value="Genomic_DNA"/>
</dbReference>
<accession>A0A9X3A4S4</accession>